<dbReference type="Pfam" id="PF00903">
    <property type="entry name" value="Glyoxalase"/>
    <property type="match status" value="1"/>
</dbReference>
<feature type="domain" description="VOC" evidence="1">
    <location>
        <begin position="25"/>
        <end position="144"/>
    </location>
</feature>
<dbReference type="EMBL" id="JAGKQH010000011">
    <property type="protein sequence ID" value="KAG6588055.1"/>
    <property type="molecule type" value="Genomic_DNA"/>
</dbReference>
<dbReference type="CDD" id="cd07245">
    <property type="entry name" value="VOC_like"/>
    <property type="match status" value="1"/>
</dbReference>
<proteinExistence type="predicted"/>
<dbReference type="InterPro" id="IPR037523">
    <property type="entry name" value="VOC_core"/>
</dbReference>
<protein>
    <recommendedName>
        <fullName evidence="1">VOC domain-containing protein</fullName>
    </recommendedName>
</protein>
<name>A0AAV6MW35_9ROSI</name>
<dbReference type="PROSITE" id="PS51819">
    <property type="entry name" value="VOC"/>
    <property type="match status" value="1"/>
</dbReference>
<evidence type="ECO:0000259" key="1">
    <source>
        <dbReference type="PROSITE" id="PS51819"/>
    </source>
</evidence>
<gene>
    <name evidence="2" type="ORF">SDJN03_16620</name>
</gene>
<feature type="non-terminal residue" evidence="2">
    <location>
        <position position="1"/>
    </location>
</feature>
<comment type="caution">
    <text evidence="2">The sequence shown here is derived from an EMBL/GenBank/DDBJ whole genome shotgun (WGS) entry which is preliminary data.</text>
</comment>
<dbReference type="Proteomes" id="UP000685013">
    <property type="component" value="Chromosome 11"/>
</dbReference>
<reference evidence="2 3" key="1">
    <citation type="journal article" date="2021" name="Hortic Res">
        <title>The domestication of Cucurbita argyrosperma as revealed by the genome of its wild relative.</title>
        <authorList>
            <person name="Barrera-Redondo J."/>
            <person name="Sanchez-de la Vega G."/>
            <person name="Aguirre-Liguori J.A."/>
            <person name="Castellanos-Morales G."/>
            <person name="Gutierrez-Guerrero Y.T."/>
            <person name="Aguirre-Dugua X."/>
            <person name="Aguirre-Planter E."/>
            <person name="Tenaillon M.I."/>
            <person name="Lira-Saade R."/>
            <person name="Eguiarte L.E."/>
        </authorList>
    </citation>
    <scope>NUCLEOTIDE SEQUENCE [LARGE SCALE GENOMIC DNA]</scope>
    <source>
        <strain evidence="2">JBR-2021</strain>
    </source>
</reference>
<dbReference type="PANTHER" id="PTHR21366:SF22">
    <property type="entry name" value="VOC DOMAIN-CONTAINING PROTEIN"/>
    <property type="match status" value="1"/>
</dbReference>
<dbReference type="InterPro" id="IPR050383">
    <property type="entry name" value="GlyoxalaseI/FosfomycinResist"/>
</dbReference>
<dbReference type="AlphaFoldDB" id="A0AAV6MW35"/>
<keyword evidence="3" id="KW-1185">Reference proteome</keyword>
<dbReference type="InterPro" id="IPR004360">
    <property type="entry name" value="Glyas_Fos-R_dOase_dom"/>
</dbReference>
<accession>A0AAV6MW35</accession>
<evidence type="ECO:0000313" key="3">
    <source>
        <dbReference type="Proteomes" id="UP000685013"/>
    </source>
</evidence>
<organism evidence="2 3">
    <name type="scientific">Cucurbita argyrosperma subsp. sororia</name>
    <dbReference type="NCBI Taxonomy" id="37648"/>
    <lineage>
        <taxon>Eukaryota</taxon>
        <taxon>Viridiplantae</taxon>
        <taxon>Streptophyta</taxon>
        <taxon>Embryophyta</taxon>
        <taxon>Tracheophyta</taxon>
        <taxon>Spermatophyta</taxon>
        <taxon>Magnoliopsida</taxon>
        <taxon>eudicotyledons</taxon>
        <taxon>Gunneridae</taxon>
        <taxon>Pentapetalae</taxon>
        <taxon>rosids</taxon>
        <taxon>fabids</taxon>
        <taxon>Cucurbitales</taxon>
        <taxon>Cucurbitaceae</taxon>
        <taxon>Cucurbiteae</taxon>
        <taxon>Cucurbita</taxon>
    </lineage>
</organism>
<dbReference type="PANTHER" id="PTHR21366">
    <property type="entry name" value="GLYOXALASE FAMILY PROTEIN"/>
    <property type="match status" value="1"/>
</dbReference>
<sequence length="219" mass="24455">MASLLQPINATVRQSSETEDYGAVGVHHVGVLCENLERSLHFYLNILGLKINEARPHDKLPYRGAWLWVGAEMIHLMELPDPDPLSGRPEHGGRDRHTCIGIRDVSKLKVILDKAGIPYTLSKSGRPAISTRDPDANALEFTQDLEITEKVNCNILGFEIKHHDIILLHGNKNMIVILKMLKLRGIGFQRPYLQKGIGKGAFKLLVGAFGTTWKLIIAR</sequence>
<evidence type="ECO:0000313" key="2">
    <source>
        <dbReference type="EMBL" id="KAG6588055.1"/>
    </source>
</evidence>